<dbReference type="InterPro" id="IPR002589">
    <property type="entry name" value="Macro_dom"/>
</dbReference>
<dbReference type="PANTHER" id="PTHR12521">
    <property type="entry name" value="PROTEIN C6ORF130"/>
    <property type="match status" value="1"/>
</dbReference>
<dbReference type="EMBL" id="BNJG01000002">
    <property type="protein sequence ID" value="GHO56052.1"/>
    <property type="molecule type" value="Genomic_DNA"/>
</dbReference>
<feature type="domain" description="Macro" evidence="3">
    <location>
        <begin position="1"/>
        <end position="161"/>
    </location>
</feature>
<dbReference type="Gene3D" id="3.40.220.10">
    <property type="entry name" value="Leucine Aminopeptidase, subunit E, domain 1"/>
    <property type="match status" value="1"/>
</dbReference>
<gene>
    <name evidence="4" type="ORF">KSB_45270</name>
</gene>
<protein>
    <recommendedName>
        <fullName evidence="3">Macro domain-containing protein</fullName>
    </recommendedName>
</protein>
<keyword evidence="5" id="KW-1185">Reference proteome</keyword>
<name>A0ABQ3UUJ4_9CHLR</name>
<proteinExistence type="predicted"/>
<evidence type="ECO:0000256" key="1">
    <source>
        <dbReference type="ARBA" id="ARBA00035885"/>
    </source>
</evidence>
<dbReference type="PROSITE" id="PS51154">
    <property type="entry name" value="MACRO"/>
    <property type="match status" value="1"/>
</dbReference>
<dbReference type="InterPro" id="IPR050892">
    <property type="entry name" value="ADP-ribose_metab_enzymes"/>
</dbReference>
<comment type="caution">
    <text evidence="4">The sequence shown here is derived from an EMBL/GenBank/DDBJ whole genome shotgun (WGS) entry which is preliminary data.</text>
</comment>
<evidence type="ECO:0000256" key="2">
    <source>
        <dbReference type="SAM" id="MobiDB-lite"/>
    </source>
</evidence>
<organism evidence="4 5">
    <name type="scientific">Ktedonobacter robiniae</name>
    <dbReference type="NCBI Taxonomy" id="2778365"/>
    <lineage>
        <taxon>Bacteria</taxon>
        <taxon>Bacillati</taxon>
        <taxon>Chloroflexota</taxon>
        <taxon>Ktedonobacteria</taxon>
        <taxon>Ktedonobacterales</taxon>
        <taxon>Ktedonobacteraceae</taxon>
        <taxon>Ktedonobacter</taxon>
    </lineage>
</organism>
<dbReference type="PANTHER" id="PTHR12521:SF0">
    <property type="entry name" value="ADP-RIBOSE GLYCOHYDROLASE OARD1"/>
    <property type="match status" value="1"/>
</dbReference>
<dbReference type="SMART" id="SM00506">
    <property type="entry name" value="A1pp"/>
    <property type="match status" value="1"/>
</dbReference>
<evidence type="ECO:0000313" key="4">
    <source>
        <dbReference type="EMBL" id="GHO56052.1"/>
    </source>
</evidence>
<comment type="catalytic activity">
    <reaction evidence="1">
        <text>an N-(ADP-alpha-D-ribosyl)-thymidine in DNA + H2O = a thymidine in DNA + ADP-D-ribose</text>
        <dbReference type="Rhea" id="RHEA:71655"/>
        <dbReference type="Rhea" id="RHEA-COMP:13556"/>
        <dbReference type="Rhea" id="RHEA-COMP:18051"/>
        <dbReference type="ChEBI" id="CHEBI:15377"/>
        <dbReference type="ChEBI" id="CHEBI:57967"/>
        <dbReference type="ChEBI" id="CHEBI:137386"/>
        <dbReference type="ChEBI" id="CHEBI:191199"/>
    </reaction>
    <physiologicalReaction direction="left-to-right" evidence="1">
        <dbReference type="Rhea" id="RHEA:71656"/>
    </physiologicalReaction>
</comment>
<dbReference type="SUPFAM" id="SSF52949">
    <property type="entry name" value="Macro domain-like"/>
    <property type="match status" value="1"/>
</dbReference>
<feature type="compositionally biased region" description="Basic residues" evidence="2">
    <location>
        <begin position="246"/>
        <end position="262"/>
    </location>
</feature>
<dbReference type="CDD" id="cd02901">
    <property type="entry name" value="Macro_Poa1p-like"/>
    <property type="match status" value="1"/>
</dbReference>
<dbReference type="Proteomes" id="UP000654345">
    <property type="component" value="Unassembled WGS sequence"/>
</dbReference>
<evidence type="ECO:0000313" key="5">
    <source>
        <dbReference type="Proteomes" id="UP000654345"/>
    </source>
</evidence>
<feature type="region of interest" description="Disordered" evidence="2">
    <location>
        <begin position="230"/>
        <end position="265"/>
    </location>
</feature>
<dbReference type="InterPro" id="IPR043472">
    <property type="entry name" value="Macro_dom-like"/>
</dbReference>
<dbReference type="Pfam" id="PF01661">
    <property type="entry name" value="Macro"/>
    <property type="match status" value="1"/>
</dbReference>
<dbReference type="RefSeq" id="WP_201372634.1">
    <property type="nucleotide sequence ID" value="NZ_BNJG01000002.1"/>
</dbReference>
<reference evidence="4 5" key="1">
    <citation type="journal article" date="2021" name="Int. J. Syst. Evol. Microbiol.">
        <title>Reticulibacter mediterranei gen. nov., sp. nov., within the new family Reticulibacteraceae fam. nov., and Ktedonospora formicarum gen. nov., sp. nov., Ktedonobacter robiniae sp. nov., Dictyobacter formicarum sp. nov. and Dictyobacter arantiisoli sp. nov., belonging to the class Ktedonobacteria.</title>
        <authorList>
            <person name="Yabe S."/>
            <person name="Zheng Y."/>
            <person name="Wang C.M."/>
            <person name="Sakai Y."/>
            <person name="Abe K."/>
            <person name="Yokota A."/>
            <person name="Donadio S."/>
            <person name="Cavaletti L."/>
            <person name="Monciardini P."/>
        </authorList>
    </citation>
    <scope>NUCLEOTIDE SEQUENCE [LARGE SCALE GENOMIC DNA]</scope>
    <source>
        <strain evidence="4 5">SOSP1-30</strain>
    </source>
</reference>
<evidence type="ECO:0000259" key="3">
    <source>
        <dbReference type="PROSITE" id="PS51154"/>
    </source>
</evidence>
<sequence>MVAIHYVKGDIFHSKAQVLVNTVNCKGIMGKGLALAFKQKYPAMFREYQQDCQTGRLRIGHPTLYKKSTPWILNFPTKDHWKGNSKIEYLEKGLAYFAANYKKAEITSIAFPKLGTQNGKLSWDEVGPLMVQYLEDLDLDIYIYISDGDKEYTNNNQAEAFIWEQLNKLALNWEELAQEVQLSAKGAKQVAERRREIEFHSIGDLAEIPDLAKVSLKRLKDYIQNQRYAKKEIPGMPDTEQPNPPKTRRRQPSSKSTKKKEHKSVETLNSLTLFPAIF</sequence>
<accession>A0ABQ3UUJ4</accession>